<reference evidence="7 8" key="1">
    <citation type="submission" date="2014-04" db="EMBL/GenBank/DDBJ databases">
        <authorList>
            <consortium name="DOE Joint Genome Institute"/>
            <person name="Kuo A."/>
            <person name="Kohler A."/>
            <person name="Nagy L.G."/>
            <person name="Floudas D."/>
            <person name="Copeland A."/>
            <person name="Barry K.W."/>
            <person name="Cichocki N."/>
            <person name="Veneault-Fourrey C."/>
            <person name="LaButti K."/>
            <person name="Lindquist E.A."/>
            <person name="Lipzen A."/>
            <person name="Lundell T."/>
            <person name="Morin E."/>
            <person name="Murat C."/>
            <person name="Sun H."/>
            <person name="Tunlid A."/>
            <person name="Henrissat B."/>
            <person name="Grigoriev I.V."/>
            <person name="Hibbett D.S."/>
            <person name="Martin F."/>
            <person name="Nordberg H.P."/>
            <person name="Cantor M.N."/>
            <person name="Hua S.X."/>
        </authorList>
    </citation>
    <scope>NUCLEOTIDE SEQUENCE [LARGE SCALE GENOMIC DNA]</scope>
    <source>
        <strain evidence="7 8">LaAM-08-1</strain>
    </source>
</reference>
<evidence type="ECO:0000256" key="2">
    <source>
        <dbReference type="ARBA" id="ARBA00010446"/>
    </source>
</evidence>
<keyword evidence="6" id="KW-0732">Signal</keyword>
<accession>A0A0C9WVI6</accession>
<name>A0A0C9WVI6_9AGAR</name>
<dbReference type="STRING" id="1095629.A0A0C9WVI6"/>
<dbReference type="Proteomes" id="UP000054477">
    <property type="component" value="Unassembled WGS sequence"/>
</dbReference>
<evidence type="ECO:0000313" key="7">
    <source>
        <dbReference type="EMBL" id="KIJ92753.1"/>
    </source>
</evidence>
<organism evidence="7 8">
    <name type="scientific">Laccaria amethystina LaAM-08-1</name>
    <dbReference type="NCBI Taxonomy" id="1095629"/>
    <lineage>
        <taxon>Eukaryota</taxon>
        <taxon>Fungi</taxon>
        <taxon>Dikarya</taxon>
        <taxon>Basidiomycota</taxon>
        <taxon>Agaricomycotina</taxon>
        <taxon>Agaricomycetes</taxon>
        <taxon>Agaricomycetidae</taxon>
        <taxon>Agaricales</taxon>
        <taxon>Agaricineae</taxon>
        <taxon>Hydnangiaceae</taxon>
        <taxon>Laccaria</taxon>
    </lineage>
</organism>
<evidence type="ECO:0000256" key="4">
    <source>
        <dbReference type="ARBA" id="ARBA00022525"/>
    </source>
</evidence>
<proteinExistence type="inferred from homology"/>
<dbReference type="InterPro" id="IPR001338">
    <property type="entry name" value="Class_I_Hydrophobin"/>
</dbReference>
<dbReference type="AlphaFoldDB" id="A0A0C9WVI6"/>
<evidence type="ECO:0000256" key="6">
    <source>
        <dbReference type="RuleBase" id="RU365009"/>
    </source>
</evidence>
<keyword evidence="4 6" id="KW-0964">Secreted</keyword>
<gene>
    <name evidence="7" type="ORF">K443DRAFT_113086</name>
</gene>
<sequence length="86" mass="8598">GVANSCSTGSLHCCNQTFDSKSGQANSLASLLSINLSQITGQVGTDCTPISVIGARQGGSCTQQLVGCGTNSFNGFIVVGCSPVKI</sequence>
<evidence type="ECO:0000256" key="3">
    <source>
        <dbReference type="ARBA" id="ARBA00022512"/>
    </source>
</evidence>
<comment type="similarity">
    <text evidence="2 6">Belongs to the fungal hydrophobin family.</text>
</comment>
<dbReference type="CDD" id="cd23507">
    <property type="entry name" value="hydrophobin_I"/>
    <property type="match status" value="1"/>
</dbReference>
<evidence type="ECO:0000256" key="5">
    <source>
        <dbReference type="ARBA" id="ARBA00023157"/>
    </source>
</evidence>
<evidence type="ECO:0000256" key="1">
    <source>
        <dbReference type="ARBA" id="ARBA00004191"/>
    </source>
</evidence>
<dbReference type="GO" id="GO:0009277">
    <property type="term" value="C:fungal-type cell wall"/>
    <property type="evidence" value="ECO:0007669"/>
    <property type="project" value="InterPro"/>
</dbReference>
<keyword evidence="3 6" id="KW-0134">Cell wall</keyword>
<dbReference type="Pfam" id="PF01185">
    <property type="entry name" value="Hydrophobin"/>
    <property type="match status" value="1"/>
</dbReference>
<dbReference type="GO" id="GO:0005199">
    <property type="term" value="F:structural constituent of cell wall"/>
    <property type="evidence" value="ECO:0007669"/>
    <property type="project" value="InterPro"/>
</dbReference>
<protein>
    <recommendedName>
        <fullName evidence="6">Hydrophobin</fullName>
    </recommendedName>
</protein>
<comment type="subcellular location">
    <subcellularLocation>
        <location evidence="1 6">Secreted</location>
        <location evidence="1 6">Cell wall</location>
    </subcellularLocation>
</comment>
<keyword evidence="5 6" id="KW-1015">Disulfide bond</keyword>
<keyword evidence="8" id="KW-1185">Reference proteome</keyword>
<reference evidence="8" key="2">
    <citation type="submission" date="2015-01" db="EMBL/GenBank/DDBJ databases">
        <title>Evolutionary Origins and Diversification of the Mycorrhizal Mutualists.</title>
        <authorList>
            <consortium name="DOE Joint Genome Institute"/>
            <consortium name="Mycorrhizal Genomics Consortium"/>
            <person name="Kohler A."/>
            <person name="Kuo A."/>
            <person name="Nagy L.G."/>
            <person name="Floudas D."/>
            <person name="Copeland A."/>
            <person name="Barry K.W."/>
            <person name="Cichocki N."/>
            <person name="Veneault-Fourrey C."/>
            <person name="LaButti K."/>
            <person name="Lindquist E.A."/>
            <person name="Lipzen A."/>
            <person name="Lundell T."/>
            <person name="Morin E."/>
            <person name="Murat C."/>
            <person name="Riley R."/>
            <person name="Ohm R."/>
            <person name="Sun H."/>
            <person name="Tunlid A."/>
            <person name="Henrissat B."/>
            <person name="Grigoriev I.V."/>
            <person name="Hibbett D.S."/>
            <person name="Martin F."/>
        </authorList>
    </citation>
    <scope>NUCLEOTIDE SEQUENCE [LARGE SCALE GENOMIC DNA]</scope>
    <source>
        <strain evidence="8">LaAM-08-1</strain>
    </source>
</reference>
<feature type="non-terminal residue" evidence="7">
    <location>
        <position position="86"/>
    </location>
</feature>
<dbReference type="SMART" id="SM00075">
    <property type="entry name" value="HYDRO"/>
    <property type="match status" value="1"/>
</dbReference>
<dbReference type="OrthoDB" id="4225815at2759"/>
<dbReference type="EMBL" id="KN838886">
    <property type="protein sequence ID" value="KIJ92753.1"/>
    <property type="molecule type" value="Genomic_DNA"/>
</dbReference>
<evidence type="ECO:0000313" key="8">
    <source>
        <dbReference type="Proteomes" id="UP000054477"/>
    </source>
</evidence>
<dbReference type="HOGENOM" id="CLU_105134_2_2_1"/>